<protein>
    <submittedName>
        <fullName evidence="2">Uncharacterized membrane protein</fullName>
    </submittedName>
</protein>
<dbReference type="EMBL" id="FORU01000001">
    <property type="protein sequence ID" value="SFI83289.1"/>
    <property type="molecule type" value="Genomic_DNA"/>
</dbReference>
<keyword evidence="1" id="KW-1133">Transmembrane helix</keyword>
<sequence length="114" mass="12957">MNNPLNEKGMNEGKKIALVAHFTIIGCLIAMFMNMEPKDKFAGYYIKQTLGVHLLFYVLAYFVGYFDSWMISGSFFVCAFILWLYSFLGAVSGEIKEVPILGASFQKWFKNVSV</sequence>
<feature type="transmembrane region" description="Helical" evidence="1">
    <location>
        <begin position="69"/>
        <end position="88"/>
    </location>
</feature>
<evidence type="ECO:0000313" key="3">
    <source>
        <dbReference type="Proteomes" id="UP000243887"/>
    </source>
</evidence>
<dbReference type="STRING" id="1150112.SAMN04487893_101296"/>
<evidence type="ECO:0000256" key="1">
    <source>
        <dbReference type="SAM" id="Phobius"/>
    </source>
</evidence>
<dbReference type="AlphaFoldDB" id="A0A1I3LET3"/>
<dbReference type="RefSeq" id="WP_317039998.1">
    <property type="nucleotide sequence ID" value="NZ_FORU01000001.1"/>
</dbReference>
<dbReference type="Proteomes" id="UP000243887">
    <property type="component" value="Unassembled WGS sequence"/>
</dbReference>
<evidence type="ECO:0000313" key="2">
    <source>
        <dbReference type="EMBL" id="SFI83289.1"/>
    </source>
</evidence>
<proteinExistence type="predicted"/>
<keyword evidence="1" id="KW-0472">Membrane</keyword>
<keyword evidence="1" id="KW-0812">Transmembrane</keyword>
<accession>A0A1I3LET3</accession>
<reference evidence="3" key="1">
    <citation type="submission" date="2016-10" db="EMBL/GenBank/DDBJ databases">
        <authorList>
            <person name="Varghese N."/>
            <person name="Submissions S."/>
        </authorList>
    </citation>
    <scope>NUCLEOTIDE SEQUENCE [LARGE SCALE GENOMIC DNA]</scope>
    <source>
        <strain evidence="3">DSM 26542</strain>
    </source>
</reference>
<organism evidence="2 3">
    <name type="scientific">Myroides guanonis</name>
    <dbReference type="NCBI Taxonomy" id="1150112"/>
    <lineage>
        <taxon>Bacteria</taxon>
        <taxon>Pseudomonadati</taxon>
        <taxon>Bacteroidota</taxon>
        <taxon>Flavobacteriia</taxon>
        <taxon>Flavobacteriales</taxon>
        <taxon>Flavobacteriaceae</taxon>
        <taxon>Myroides</taxon>
    </lineage>
</organism>
<name>A0A1I3LET3_9FLAO</name>
<keyword evidence="3" id="KW-1185">Reference proteome</keyword>
<gene>
    <name evidence="2" type="ORF">SAMN04487893_101296</name>
</gene>
<feature type="transmembrane region" description="Helical" evidence="1">
    <location>
        <begin position="16"/>
        <end position="33"/>
    </location>
</feature>
<feature type="transmembrane region" description="Helical" evidence="1">
    <location>
        <begin position="45"/>
        <end position="63"/>
    </location>
</feature>